<evidence type="ECO:0000259" key="3">
    <source>
        <dbReference type="Pfam" id="PF05651"/>
    </source>
</evidence>
<dbReference type="AlphaFoldDB" id="A0AA41QFC1"/>
<feature type="domain" description="Putative sugar diacid recognition" evidence="3">
    <location>
        <begin position="2"/>
        <end position="134"/>
    </location>
</feature>
<sequence length="434" mass="45764">MLSPSLAQEIAGDTSAVIGFNVLITDADGVVIGSGDGSRVGSFHEASVEVIRTREPAAHSASQAQQLRGVRPGITLPVVMEGQAVGTVGITGPPAQVRRFGLLVKRQTEILLRESVMLRSRLLAERAAEKLLSDIASYDPHVVEGEFVAFRAAELGFDIRLRRVAVAFEVTVPEGANRRHGGPGRDMVLARSELLRTVREVFAGAQDIVASSAPGRIGVLHRLPAGRPVTSVVSDCRRVSDVIAAQDGLSTRVGIGEPADSVAGLHESYQDSCDALRLGARLAGSPAVHLIADLRVHQVLAALGQPARTRLIDLTAAALRTHPDWPVLRDTIAAWCESGFNLVRASAALHIHRNTLVYRMSKIEQVTGRPLRDHRTTMALYLACLADRLDGEGATGRADPMWAGGGGARGGGGRARGGPAWGGWGGGPGGWGSP</sequence>
<dbReference type="InterPro" id="IPR041522">
    <property type="entry name" value="CdaR_GGDEF"/>
</dbReference>
<evidence type="ECO:0000256" key="1">
    <source>
        <dbReference type="ARBA" id="ARBA00006754"/>
    </source>
</evidence>
<accession>A0AA41QFC1</accession>
<feature type="domain" description="PucR C-terminal helix-turn-helix" evidence="4">
    <location>
        <begin position="328"/>
        <end position="386"/>
    </location>
</feature>
<evidence type="ECO:0000259" key="5">
    <source>
        <dbReference type="Pfam" id="PF17853"/>
    </source>
</evidence>
<evidence type="ECO:0000313" key="7">
    <source>
        <dbReference type="Proteomes" id="UP001165405"/>
    </source>
</evidence>
<dbReference type="Proteomes" id="UP001165405">
    <property type="component" value="Unassembled WGS sequence"/>
</dbReference>
<reference evidence="6" key="1">
    <citation type="submission" date="2022-01" db="EMBL/GenBank/DDBJ databases">
        <title>Antribacter sp. nov., isolated from Guizhou of China.</title>
        <authorList>
            <person name="Chengliang C."/>
            <person name="Ya Z."/>
        </authorList>
    </citation>
    <scope>NUCLEOTIDE SEQUENCE</scope>
    <source>
        <strain evidence="6">KLBMP 9083</strain>
    </source>
</reference>
<proteinExistence type="inferred from homology"/>
<comment type="similarity">
    <text evidence="1">Belongs to the CdaR family.</text>
</comment>
<evidence type="ECO:0000256" key="2">
    <source>
        <dbReference type="SAM" id="MobiDB-lite"/>
    </source>
</evidence>
<dbReference type="PANTHER" id="PTHR33744">
    <property type="entry name" value="CARBOHYDRATE DIACID REGULATOR"/>
    <property type="match status" value="1"/>
</dbReference>
<comment type="caution">
    <text evidence="6">The sequence shown here is derived from an EMBL/GenBank/DDBJ whole genome shotgun (WGS) entry which is preliminary data.</text>
</comment>
<evidence type="ECO:0000313" key="6">
    <source>
        <dbReference type="EMBL" id="MCF4121626.1"/>
    </source>
</evidence>
<dbReference type="Gene3D" id="1.10.10.2840">
    <property type="entry name" value="PucR C-terminal helix-turn-helix domain"/>
    <property type="match status" value="1"/>
</dbReference>
<dbReference type="InterPro" id="IPR008599">
    <property type="entry name" value="Diacid_rec"/>
</dbReference>
<dbReference type="InterPro" id="IPR051448">
    <property type="entry name" value="CdaR-like_regulators"/>
</dbReference>
<dbReference type="InterPro" id="IPR042070">
    <property type="entry name" value="PucR_C-HTH_sf"/>
</dbReference>
<feature type="non-terminal residue" evidence="6">
    <location>
        <position position="434"/>
    </location>
</feature>
<keyword evidence="7" id="KW-1185">Reference proteome</keyword>
<feature type="domain" description="CdaR GGDEF-like" evidence="5">
    <location>
        <begin position="147"/>
        <end position="278"/>
    </location>
</feature>
<name>A0AA41QFC1_9MICO</name>
<dbReference type="Pfam" id="PF05651">
    <property type="entry name" value="Diacid_rec"/>
    <property type="match status" value="1"/>
</dbReference>
<feature type="compositionally biased region" description="Gly residues" evidence="2">
    <location>
        <begin position="403"/>
        <end position="434"/>
    </location>
</feature>
<dbReference type="InterPro" id="IPR025736">
    <property type="entry name" value="PucR_C-HTH_dom"/>
</dbReference>
<dbReference type="Pfam" id="PF17853">
    <property type="entry name" value="GGDEF_2"/>
    <property type="match status" value="1"/>
</dbReference>
<organism evidence="6 7">
    <name type="scientific">Antribacter soli</name>
    <dbReference type="NCBI Taxonomy" id="2910976"/>
    <lineage>
        <taxon>Bacteria</taxon>
        <taxon>Bacillati</taxon>
        <taxon>Actinomycetota</taxon>
        <taxon>Actinomycetes</taxon>
        <taxon>Micrococcales</taxon>
        <taxon>Promicromonosporaceae</taxon>
        <taxon>Antribacter</taxon>
    </lineage>
</organism>
<dbReference type="PANTHER" id="PTHR33744:SF15">
    <property type="entry name" value="CARBOHYDRATE DIACID REGULATOR"/>
    <property type="match status" value="1"/>
</dbReference>
<dbReference type="Pfam" id="PF13556">
    <property type="entry name" value="HTH_30"/>
    <property type="match status" value="1"/>
</dbReference>
<evidence type="ECO:0000259" key="4">
    <source>
        <dbReference type="Pfam" id="PF13556"/>
    </source>
</evidence>
<dbReference type="RefSeq" id="WP_236089423.1">
    <property type="nucleotide sequence ID" value="NZ_JAKGSG010000033.1"/>
</dbReference>
<feature type="region of interest" description="Disordered" evidence="2">
    <location>
        <begin position="400"/>
        <end position="434"/>
    </location>
</feature>
<dbReference type="EMBL" id="JAKGSG010000033">
    <property type="protein sequence ID" value="MCF4121626.1"/>
    <property type="molecule type" value="Genomic_DNA"/>
</dbReference>
<gene>
    <name evidence="6" type="ORF">L1785_11590</name>
</gene>
<protein>
    <submittedName>
        <fullName evidence="6">Helix-turn-helix domain-containing protein</fullName>
    </submittedName>
</protein>